<dbReference type="Gene3D" id="6.10.140.2220">
    <property type="match status" value="1"/>
</dbReference>
<keyword evidence="3" id="KW-0862">Zinc</keyword>
<comment type="caution">
    <text evidence="6">The sequence shown here is derived from an EMBL/GenBank/DDBJ whole genome shotgun (WGS) entry which is preliminary data.</text>
</comment>
<gene>
    <name evidence="6" type="ORF">BXZ70DRAFT_1004070</name>
</gene>
<evidence type="ECO:0000256" key="3">
    <source>
        <dbReference type="ARBA" id="ARBA00022833"/>
    </source>
</evidence>
<accession>A0A8K0UXY0</accession>
<evidence type="ECO:0000256" key="4">
    <source>
        <dbReference type="PROSITE-ProRule" id="PRU00134"/>
    </source>
</evidence>
<keyword evidence="2 4" id="KW-0863">Zinc-finger</keyword>
<proteinExistence type="predicted"/>
<protein>
    <recommendedName>
        <fullName evidence="5">MYND-type domain-containing protein</fullName>
    </recommendedName>
</protein>
<dbReference type="PROSITE" id="PS50865">
    <property type="entry name" value="ZF_MYND_2"/>
    <property type="match status" value="1"/>
</dbReference>
<keyword evidence="7" id="KW-1185">Reference proteome</keyword>
<organism evidence="6 7">
    <name type="scientific">Cristinia sonorae</name>
    <dbReference type="NCBI Taxonomy" id="1940300"/>
    <lineage>
        <taxon>Eukaryota</taxon>
        <taxon>Fungi</taxon>
        <taxon>Dikarya</taxon>
        <taxon>Basidiomycota</taxon>
        <taxon>Agaricomycotina</taxon>
        <taxon>Agaricomycetes</taxon>
        <taxon>Agaricomycetidae</taxon>
        <taxon>Agaricales</taxon>
        <taxon>Pleurotineae</taxon>
        <taxon>Stephanosporaceae</taxon>
        <taxon>Cristinia</taxon>
    </lineage>
</organism>
<dbReference type="GO" id="GO:0008270">
    <property type="term" value="F:zinc ion binding"/>
    <property type="evidence" value="ECO:0007669"/>
    <property type="project" value="UniProtKB-KW"/>
</dbReference>
<evidence type="ECO:0000256" key="2">
    <source>
        <dbReference type="ARBA" id="ARBA00022771"/>
    </source>
</evidence>
<keyword evidence="1" id="KW-0479">Metal-binding</keyword>
<dbReference type="OrthoDB" id="3149405at2759"/>
<evidence type="ECO:0000259" key="5">
    <source>
        <dbReference type="PROSITE" id="PS50865"/>
    </source>
</evidence>
<dbReference type="AlphaFoldDB" id="A0A8K0UXY0"/>
<evidence type="ECO:0000313" key="7">
    <source>
        <dbReference type="Proteomes" id="UP000813824"/>
    </source>
</evidence>
<name>A0A8K0UXY0_9AGAR</name>
<evidence type="ECO:0000256" key="1">
    <source>
        <dbReference type="ARBA" id="ARBA00022723"/>
    </source>
</evidence>
<dbReference type="Proteomes" id="UP000813824">
    <property type="component" value="Unassembled WGS sequence"/>
</dbReference>
<evidence type="ECO:0000313" key="6">
    <source>
        <dbReference type="EMBL" id="KAH8107200.1"/>
    </source>
</evidence>
<sequence>MVFISYRKILSTDKYTHRVLWNQHWEKELKVYETFQQGKLPDPPFDHKAAAVTNRLFVFKSSDFDSFRRNIATLQADARGFALAHLTKDQFADKWTSLSPQTRMDHVLEALFQTCTSPLELEAYRTYCPDMTLEGLGREPRAFLDLLAVLVNGTDGELTTFPHPTVNLLLETWERSSAYCSDAVTFEKLRLDRMFFVSMVLWRILLSFYGKDQKHRIQFNGPEKSDWRKFREIRSTLTSPEEQEILAGLKRSMTAKDSKDRTTCWGCGRQEASLQPGTALQACAGCKRVGQRTLYCTRECQKNDWKNGAANCPPHKQTCGIPRKKWATECDFNGGQSFRVIPASTANIISNIIPPPDPGYKRSLELQYQISMLTQNPGDYPDYVLVRDHPHSDIGVNLTDRLIAGTFITARNRAFRNGDRAAVMVMWSFLWVYITGSPLPGVDIKKQLAKEFGVVLTEGMPREKFDPTDEETDAGLQTALLTKGTPIQESLRMHK</sequence>
<feature type="domain" description="MYND-type" evidence="5">
    <location>
        <begin position="264"/>
        <end position="319"/>
    </location>
</feature>
<reference evidence="6" key="1">
    <citation type="journal article" date="2021" name="New Phytol.">
        <title>Evolutionary innovations through gain and loss of genes in the ectomycorrhizal Boletales.</title>
        <authorList>
            <person name="Wu G."/>
            <person name="Miyauchi S."/>
            <person name="Morin E."/>
            <person name="Kuo A."/>
            <person name="Drula E."/>
            <person name="Varga T."/>
            <person name="Kohler A."/>
            <person name="Feng B."/>
            <person name="Cao Y."/>
            <person name="Lipzen A."/>
            <person name="Daum C."/>
            <person name="Hundley H."/>
            <person name="Pangilinan J."/>
            <person name="Johnson J."/>
            <person name="Barry K."/>
            <person name="LaButti K."/>
            <person name="Ng V."/>
            <person name="Ahrendt S."/>
            <person name="Min B."/>
            <person name="Choi I.G."/>
            <person name="Park H."/>
            <person name="Plett J.M."/>
            <person name="Magnuson J."/>
            <person name="Spatafora J.W."/>
            <person name="Nagy L.G."/>
            <person name="Henrissat B."/>
            <person name="Grigoriev I.V."/>
            <person name="Yang Z.L."/>
            <person name="Xu J."/>
            <person name="Martin F.M."/>
        </authorList>
    </citation>
    <scope>NUCLEOTIDE SEQUENCE</scope>
    <source>
        <strain evidence="6">KKN 215</strain>
    </source>
</reference>
<dbReference type="EMBL" id="JAEVFJ010000002">
    <property type="protein sequence ID" value="KAH8107200.1"/>
    <property type="molecule type" value="Genomic_DNA"/>
</dbReference>
<dbReference type="InterPro" id="IPR002893">
    <property type="entry name" value="Znf_MYND"/>
</dbReference>
<dbReference type="SUPFAM" id="SSF144232">
    <property type="entry name" value="HIT/MYND zinc finger-like"/>
    <property type="match status" value="1"/>
</dbReference>